<dbReference type="EMBL" id="ASPP01007755">
    <property type="protein sequence ID" value="ETO26591.1"/>
    <property type="molecule type" value="Genomic_DNA"/>
</dbReference>
<feature type="transmembrane region" description="Helical" evidence="1">
    <location>
        <begin position="15"/>
        <end position="39"/>
    </location>
</feature>
<keyword evidence="3" id="KW-1185">Reference proteome</keyword>
<comment type="caution">
    <text evidence="2">The sequence shown here is derived from an EMBL/GenBank/DDBJ whole genome shotgun (WGS) entry which is preliminary data.</text>
</comment>
<protein>
    <submittedName>
        <fullName evidence="2">Uncharacterized protein</fullName>
    </submittedName>
</protein>
<name>X6NKR7_RETFI</name>
<reference evidence="2 3" key="1">
    <citation type="journal article" date="2013" name="Curr. Biol.">
        <title>The Genome of the Foraminiferan Reticulomyxa filosa.</title>
        <authorList>
            <person name="Glockner G."/>
            <person name="Hulsmann N."/>
            <person name="Schleicher M."/>
            <person name="Noegel A.A."/>
            <person name="Eichinger L."/>
            <person name="Gallinger C."/>
            <person name="Pawlowski J."/>
            <person name="Sierra R."/>
            <person name="Euteneuer U."/>
            <person name="Pillet L."/>
            <person name="Moustafa A."/>
            <person name="Platzer M."/>
            <person name="Groth M."/>
            <person name="Szafranski K."/>
            <person name="Schliwa M."/>
        </authorList>
    </citation>
    <scope>NUCLEOTIDE SEQUENCE [LARGE SCALE GENOMIC DNA]</scope>
</reference>
<gene>
    <name evidence="2" type="ORF">RFI_10550</name>
</gene>
<proteinExistence type="predicted"/>
<dbReference type="AlphaFoldDB" id="X6NKR7"/>
<accession>X6NKR7</accession>
<keyword evidence="1" id="KW-0812">Transmembrane</keyword>
<evidence type="ECO:0000256" key="1">
    <source>
        <dbReference type="SAM" id="Phobius"/>
    </source>
</evidence>
<evidence type="ECO:0000313" key="2">
    <source>
        <dbReference type="EMBL" id="ETO26591.1"/>
    </source>
</evidence>
<feature type="transmembrane region" description="Helical" evidence="1">
    <location>
        <begin position="51"/>
        <end position="69"/>
    </location>
</feature>
<keyword evidence="1" id="KW-1133">Transmembrane helix</keyword>
<organism evidence="2 3">
    <name type="scientific">Reticulomyxa filosa</name>
    <dbReference type="NCBI Taxonomy" id="46433"/>
    <lineage>
        <taxon>Eukaryota</taxon>
        <taxon>Sar</taxon>
        <taxon>Rhizaria</taxon>
        <taxon>Retaria</taxon>
        <taxon>Foraminifera</taxon>
        <taxon>Monothalamids</taxon>
        <taxon>Reticulomyxidae</taxon>
        <taxon>Reticulomyxa</taxon>
    </lineage>
</organism>
<evidence type="ECO:0000313" key="3">
    <source>
        <dbReference type="Proteomes" id="UP000023152"/>
    </source>
</evidence>
<dbReference type="Proteomes" id="UP000023152">
    <property type="component" value="Unassembled WGS sequence"/>
</dbReference>
<feature type="transmembrane region" description="Helical" evidence="1">
    <location>
        <begin position="81"/>
        <end position="99"/>
    </location>
</feature>
<keyword evidence="1" id="KW-0472">Membrane</keyword>
<sequence length="112" mass="12862">MNDNNFDSFGSINGFVFYELIVCSLPFLFKIFEFLYYIFKEIQSVFVKIGVAKLVIANKLLACICIIAAMVRHNQASNGCFIYSLLYYSIFSMMILYLCEMRSSGCWILLPG</sequence>